<dbReference type="Proteomes" id="UP001140502">
    <property type="component" value="Unassembled WGS sequence"/>
</dbReference>
<dbReference type="AlphaFoldDB" id="A0A9W9BJI4"/>
<reference evidence="2" key="1">
    <citation type="submission" date="2022-10" db="EMBL/GenBank/DDBJ databases">
        <title>Tapping the CABI collections for fungal endophytes: first genome assemblies for Collariella, Neodidymelliopsis, Ascochyta clinopodiicola, Didymella pomorum, Didymosphaeria variabile, Neocosmospora piperis and Neocucurbitaria cava.</title>
        <authorList>
            <person name="Hill R."/>
        </authorList>
    </citation>
    <scope>NUCLEOTIDE SEQUENCE</scope>
    <source>
        <strain evidence="2">IMI 366586</strain>
    </source>
</reference>
<accession>A0A9W9BJI4</accession>
<gene>
    <name evidence="2" type="ORF">N0V84_008675</name>
</gene>
<evidence type="ECO:0000256" key="1">
    <source>
        <dbReference type="SAM" id="MobiDB-lite"/>
    </source>
</evidence>
<dbReference type="EMBL" id="JAPEUR010000218">
    <property type="protein sequence ID" value="KAJ4314844.1"/>
    <property type="molecule type" value="Genomic_DNA"/>
</dbReference>
<protein>
    <submittedName>
        <fullName evidence="2">Uncharacterized protein</fullName>
    </submittedName>
</protein>
<comment type="caution">
    <text evidence="2">The sequence shown here is derived from an EMBL/GenBank/DDBJ whole genome shotgun (WGS) entry which is preliminary data.</text>
</comment>
<feature type="compositionally biased region" description="Acidic residues" evidence="1">
    <location>
        <begin position="360"/>
        <end position="397"/>
    </location>
</feature>
<feature type="region of interest" description="Disordered" evidence="1">
    <location>
        <begin position="305"/>
        <end position="415"/>
    </location>
</feature>
<keyword evidence="3" id="KW-1185">Reference proteome</keyword>
<organism evidence="2 3">
    <name type="scientific">Fusarium piperis</name>
    <dbReference type="NCBI Taxonomy" id="1435070"/>
    <lineage>
        <taxon>Eukaryota</taxon>
        <taxon>Fungi</taxon>
        <taxon>Dikarya</taxon>
        <taxon>Ascomycota</taxon>
        <taxon>Pezizomycotina</taxon>
        <taxon>Sordariomycetes</taxon>
        <taxon>Hypocreomycetidae</taxon>
        <taxon>Hypocreales</taxon>
        <taxon>Nectriaceae</taxon>
        <taxon>Fusarium</taxon>
        <taxon>Fusarium solani species complex</taxon>
    </lineage>
</organism>
<evidence type="ECO:0000313" key="2">
    <source>
        <dbReference type="EMBL" id="KAJ4314844.1"/>
    </source>
</evidence>
<sequence>MPTLLHVLTRSNVNVDSSLVPRGPNTTIQTEILAPDAWRPWHGFDYATLTTIFRRDLDKEYVGSAKPEPLPQDLCIFNEETLDDVLRRFEIPIVNYCLNRRDAVPHFGRGSRCGTSYKPDWSVISPLCLNENQFFANVLPGDTKLSKKWWPSMGREGGTQLTEWQKVIKQIVTYMAYNNSRYGFIITDECLVALRLTRMVTPETLAANRPSRATAGHTRYASDASMEDRSASVYEDTDALHWSFEDPEYIIVPWKAHGSRLTPKLTLWFLAMMAANGDKFLDYSYPDLDSWRRSAEGDYYVHNTSGAKKSRLSRGEQVQQPDLGQGNWGGVGGHEEWDRDEPSFSQISDDFGGDRLGNYGDEEEEEEEEEGEASDGDDDDDDDEEGEEEQTEGEAGEAGEAGGSSGPQKKPIEVKIQKSRFGRGLYFLDAKKHKKQTTKREWTKIEGGYMLSGRKHVYFTKKFP</sequence>
<proteinExistence type="predicted"/>
<name>A0A9W9BJI4_9HYPO</name>
<dbReference type="OrthoDB" id="4367324at2759"/>
<feature type="compositionally biased region" description="Basic and acidic residues" evidence="1">
    <location>
        <begin position="333"/>
        <end position="342"/>
    </location>
</feature>
<evidence type="ECO:0000313" key="3">
    <source>
        <dbReference type="Proteomes" id="UP001140502"/>
    </source>
</evidence>